<dbReference type="WBParaSite" id="Pan_g24238.t1">
    <property type="protein sequence ID" value="Pan_g24238.t1"/>
    <property type="gene ID" value="Pan_g24238"/>
</dbReference>
<sequence>MTTVIKNPMTSSDVAEFTNCARVKVTSCLLDSDFGDFDGSDEKLAFNSEAVTYRIRCYHGGDRAENKGHISLYINGNAGPEGDKIITFTIRIRGDVEIKTFRLIAANAFSLSLPKFISHNDVKKLFDKDSALTIECTATCQQI</sequence>
<dbReference type="Proteomes" id="UP000492821">
    <property type="component" value="Unassembled WGS sequence"/>
</dbReference>
<proteinExistence type="predicted"/>
<dbReference type="InterPro" id="IPR008974">
    <property type="entry name" value="TRAF-like"/>
</dbReference>
<evidence type="ECO:0000313" key="2">
    <source>
        <dbReference type="WBParaSite" id="Pan_g24238.t1"/>
    </source>
</evidence>
<organism evidence="1 2">
    <name type="scientific">Panagrellus redivivus</name>
    <name type="common">Microworm</name>
    <dbReference type="NCBI Taxonomy" id="6233"/>
    <lineage>
        <taxon>Eukaryota</taxon>
        <taxon>Metazoa</taxon>
        <taxon>Ecdysozoa</taxon>
        <taxon>Nematoda</taxon>
        <taxon>Chromadorea</taxon>
        <taxon>Rhabditida</taxon>
        <taxon>Tylenchina</taxon>
        <taxon>Panagrolaimomorpha</taxon>
        <taxon>Panagrolaimoidea</taxon>
        <taxon>Panagrolaimidae</taxon>
        <taxon>Panagrellus</taxon>
    </lineage>
</organism>
<dbReference type="AlphaFoldDB" id="A0A7E4VRV9"/>
<reference evidence="1" key="1">
    <citation type="journal article" date="2013" name="Genetics">
        <title>The draft genome and transcriptome of Panagrellus redivivus are shaped by the harsh demands of a free-living lifestyle.</title>
        <authorList>
            <person name="Srinivasan J."/>
            <person name="Dillman A.R."/>
            <person name="Macchietto M.G."/>
            <person name="Heikkinen L."/>
            <person name="Lakso M."/>
            <person name="Fracchia K.M."/>
            <person name="Antoshechkin I."/>
            <person name="Mortazavi A."/>
            <person name="Wong G."/>
            <person name="Sternberg P.W."/>
        </authorList>
    </citation>
    <scope>NUCLEOTIDE SEQUENCE [LARGE SCALE GENOMIC DNA]</scope>
    <source>
        <strain evidence="1">MT8872</strain>
    </source>
</reference>
<keyword evidence="1" id="KW-1185">Reference proteome</keyword>
<dbReference type="SUPFAM" id="SSF49599">
    <property type="entry name" value="TRAF domain-like"/>
    <property type="match status" value="1"/>
</dbReference>
<name>A0A7E4VRV9_PANRE</name>
<evidence type="ECO:0000313" key="1">
    <source>
        <dbReference type="Proteomes" id="UP000492821"/>
    </source>
</evidence>
<dbReference type="Gene3D" id="2.60.210.10">
    <property type="entry name" value="Apoptosis, Tumor Necrosis Factor Receptor Associated Protein 2, Chain A"/>
    <property type="match status" value="1"/>
</dbReference>
<accession>A0A7E4VRV9</accession>
<reference evidence="2" key="2">
    <citation type="submission" date="2020-10" db="UniProtKB">
        <authorList>
            <consortium name="WormBaseParasite"/>
        </authorList>
    </citation>
    <scope>IDENTIFICATION</scope>
</reference>
<protein>
    <submittedName>
        <fullName evidence="2">DUF3277 family protein</fullName>
    </submittedName>
</protein>